<dbReference type="AlphaFoldDB" id="A0A0F9RL48"/>
<protein>
    <submittedName>
        <fullName evidence="1">Uncharacterized protein</fullName>
    </submittedName>
</protein>
<name>A0A0F9RL48_9ZZZZ</name>
<sequence length="72" mass="8308">MAEEYVESIIIRQDNKPEVSTPSFSDDDCDAIFEFEGKIKLTGINKAIQNATHNRHDYVFTILSIDKMQKEE</sequence>
<accession>A0A0F9RL48</accession>
<gene>
    <name evidence="1" type="ORF">LCGC14_0960660</name>
</gene>
<comment type="caution">
    <text evidence="1">The sequence shown here is derived from an EMBL/GenBank/DDBJ whole genome shotgun (WGS) entry which is preliminary data.</text>
</comment>
<organism evidence="1">
    <name type="scientific">marine sediment metagenome</name>
    <dbReference type="NCBI Taxonomy" id="412755"/>
    <lineage>
        <taxon>unclassified sequences</taxon>
        <taxon>metagenomes</taxon>
        <taxon>ecological metagenomes</taxon>
    </lineage>
</organism>
<reference evidence="1" key="1">
    <citation type="journal article" date="2015" name="Nature">
        <title>Complex archaea that bridge the gap between prokaryotes and eukaryotes.</title>
        <authorList>
            <person name="Spang A."/>
            <person name="Saw J.H."/>
            <person name="Jorgensen S.L."/>
            <person name="Zaremba-Niedzwiedzka K."/>
            <person name="Martijn J."/>
            <person name="Lind A.E."/>
            <person name="van Eijk R."/>
            <person name="Schleper C."/>
            <person name="Guy L."/>
            <person name="Ettema T.J."/>
        </authorList>
    </citation>
    <scope>NUCLEOTIDE SEQUENCE</scope>
</reference>
<evidence type="ECO:0000313" key="1">
    <source>
        <dbReference type="EMBL" id="KKN17958.1"/>
    </source>
</evidence>
<dbReference type="EMBL" id="LAZR01003473">
    <property type="protein sequence ID" value="KKN17958.1"/>
    <property type="molecule type" value="Genomic_DNA"/>
</dbReference>
<proteinExistence type="predicted"/>